<protein>
    <submittedName>
        <fullName evidence="1">VCBS domain-containing protein</fullName>
    </submittedName>
</protein>
<comment type="caution">
    <text evidence="1">The sequence shown here is derived from an EMBL/GenBank/DDBJ whole genome shotgun (WGS) entry which is preliminary data.</text>
</comment>
<keyword evidence="2" id="KW-1185">Reference proteome</keyword>
<dbReference type="Gene3D" id="2.60.40.10">
    <property type="entry name" value="Immunoglobulins"/>
    <property type="match status" value="1"/>
</dbReference>
<dbReference type="RefSeq" id="WP_369289639.1">
    <property type="nucleotide sequence ID" value="NZ_JBFTEG010000054.1"/>
</dbReference>
<reference evidence="1 2" key="1">
    <citation type="submission" date="2024-07" db="EMBL/GenBank/DDBJ databases">
        <authorList>
            <person name="Li M."/>
        </authorList>
    </citation>
    <scope>NUCLEOTIDE SEQUENCE [LARGE SCALE GENOMIC DNA]</scope>
    <source>
        <strain evidence="1 2">25A3E</strain>
    </source>
</reference>
<feature type="non-terminal residue" evidence="1">
    <location>
        <position position="1"/>
    </location>
</feature>
<organism evidence="1 2">
    <name type="scientific">Pseudomonas zhanjiangensis</name>
    <dbReference type="NCBI Taxonomy" id="3239015"/>
    <lineage>
        <taxon>Bacteria</taxon>
        <taxon>Pseudomonadati</taxon>
        <taxon>Pseudomonadota</taxon>
        <taxon>Gammaproteobacteria</taxon>
        <taxon>Pseudomonadales</taxon>
        <taxon>Pseudomonadaceae</taxon>
        <taxon>Pseudomonas</taxon>
    </lineage>
</organism>
<dbReference type="EMBL" id="JBFTEG010000054">
    <property type="protein sequence ID" value="MEX6504722.1"/>
    <property type="molecule type" value="Genomic_DNA"/>
</dbReference>
<dbReference type="InterPro" id="IPR010221">
    <property type="entry name" value="VCBS_dom"/>
</dbReference>
<proteinExistence type="predicted"/>
<feature type="non-terminal residue" evidence="1">
    <location>
        <position position="224"/>
    </location>
</feature>
<dbReference type="Proteomes" id="UP001560296">
    <property type="component" value="Unassembled WGS sequence"/>
</dbReference>
<name>A0ABV3YZF1_9PSED</name>
<dbReference type="NCBIfam" id="TIGR01965">
    <property type="entry name" value="VCBS_repeat"/>
    <property type="match status" value="1"/>
</dbReference>
<dbReference type="InterPro" id="IPR013783">
    <property type="entry name" value="Ig-like_fold"/>
</dbReference>
<sequence>DSAGADAPKEFTAWSAVGHDNSAAVTALGTYGVLTLGSDGAYSFTLDNSLAAVQALTSGSTLSYDLYYTMQDADGDPSSAKLTITITGADDSASVVTLVAEGPDATVYEHGLTSLGDTSETVTGSFTVTATDGIASVTVGGSTFSLAQLLALSTTNQVVNTGEGNLTLTNYNAATGVVSYSYTLSATIDNDSKPGATGTYFDDSVTISVLGVGGSTASDELVIR</sequence>
<accession>A0ABV3YZF1</accession>
<evidence type="ECO:0000313" key="2">
    <source>
        <dbReference type="Proteomes" id="UP001560296"/>
    </source>
</evidence>
<evidence type="ECO:0000313" key="1">
    <source>
        <dbReference type="EMBL" id="MEX6504722.1"/>
    </source>
</evidence>
<gene>
    <name evidence="1" type="ORF">AB5S05_22045</name>
</gene>